<keyword evidence="2" id="KW-1185">Reference proteome</keyword>
<organism evidence="1 2">
    <name type="scientific">Capnocytophaga canis</name>
    <dbReference type="NCBI Taxonomy" id="1848903"/>
    <lineage>
        <taxon>Bacteria</taxon>
        <taxon>Pseudomonadati</taxon>
        <taxon>Bacteroidota</taxon>
        <taxon>Flavobacteriia</taxon>
        <taxon>Flavobacteriales</taxon>
        <taxon>Flavobacteriaceae</taxon>
        <taxon>Capnocytophaga</taxon>
    </lineage>
</organism>
<evidence type="ECO:0000313" key="1">
    <source>
        <dbReference type="EMBL" id="CEN45034.1"/>
    </source>
</evidence>
<reference evidence="1 2" key="1">
    <citation type="submission" date="2015-01" db="EMBL/GenBank/DDBJ databases">
        <authorList>
            <person name="Xiang T."/>
            <person name="Song Y."/>
            <person name="Huang L."/>
            <person name="Wang B."/>
            <person name="Wu P."/>
        </authorList>
    </citation>
    <scope>NUCLEOTIDE SEQUENCE [LARGE SCALE GENOMIC DNA]</scope>
    <source>
        <strain evidence="1 2">CcD38</strain>
    </source>
</reference>
<dbReference type="EMBL" id="CDOI01000124">
    <property type="protein sequence ID" value="CEN45034.1"/>
    <property type="molecule type" value="Genomic_DNA"/>
</dbReference>
<evidence type="ECO:0000313" key="2">
    <source>
        <dbReference type="Proteomes" id="UP000045051"/>
    </source>
</evidence>
<dbReference type="AlphaFoldDB" id="A0A0B7I2P0"/>
<protein>
    <submittedName>
        <fullName evidence="1">Uncharacterized protein</fullName>
    </submittedName>
</protein>
<name>A0A0B7I2P0_9FLAO</name>
<proteinExistence type="predicted"/>
<gene>
    <name evidence="1" type="ORF">CCAND38_210030</name>
</gene>
<dbReference type="Proteomes" id="UP000045051">
    <property type="component" value="Unassembled WGS sequence"/>
</dbReference>
<sequence>MILFLTSFCVFSQTEEEVRKELEELFTNCKNTNPNDILPFYVDRKLGLMNKKTMQTLVKPIHTSIYIESFSPIRGKVIYSAFDEHYYTFSIDNNWKISTKEEINYSCVLHSPPYKKPKYEFVPSDKLSKGFQIKNRTVFFAKEYESCNYFRDNDIFRYKGKYYLIVCKKVEDGYLYAIIDQQGNISEHFNYKHSWIDVNKYASNENDVWLKVKDSAMSEDKVIGFINMSGDEKLKNQVPDDISALTEIFGYGIAKNINKENYAVVDLVKMEWVIPPQNKLVFKDLIMDTDKKVNRHDIKNRAKYRILISTDSYSRDFYMDFSGKKFLPKEFDNQEENLTPETFAQNKIKDFFKDYDANTIGNILYFQRGFDTGYIDAETMEEIVPPSGSPILIQGELSTPKIKGNFYSHNGFFEFEYHPTSGLELKPYKKYASLHPIGDLNIEEVKTEIKTIYVEEKPKKATPNNKNFEYVDIITHNENTYVLARKLSKENSMMGIVNAKDKPLPSFEFEYETIEQNAYAKDNIWFLTKKKGEEYSHFTSISSDTKTLFIKEIKQKRLGYAIAESINNTMGVIDLTTMQWVIEPQKQLHFLDFRHTSKEEIDTQNTENRTKARLYILVYQDDYQYFIDLKGKKYIPEKYLKE</sequence>
<accession>A0A0B7I2P0</accession>